<dbReference type="SUPFAM" id="SSF46458">
    <property type="entry name" value="Globin-like"/>
    <property type="match status" value="1"/>
</dbReference>
<gene>
    <name evidence="4" type="ORF">DPC56_01180</name>
</gene>
<comment type="caution">
    <text evidence="4">The sequence shown here is derived from an EMBL/GenBank/DDBJ whole genome shotgun (WGS) entry which is preliminary data.</text>
</comment>
<dbReference type="OrthoDB" id="125248at2157"/>
<reference evidence="4 5" key="1">
    <citation type="submission" date="2018-06" db="EMBL/GenBank/DDBJ databases">
        <title>Draft genome sequence of hyperthermophilic methanogen Methanothermobacter tenebrarum sp. MCM-B 1447.</title>
        <authorList>
            <person name="Pore S.D."/>
            <person name="Dagar S."/>
            <person name="Dhakephalkar P.K."/>
        </authorList>
    </citation>
    <scope>NUCLEOTIDE SEQUENCE [LARGE SCALE GENOMIC DNA]</scope>
    <source>
        <strain evidence="4 5">MCM B 1447</strain>
    </source>
</reference>
<dbReference type="RefSeq" id="WP_112093230.1">
    <property type="nucleotide sequence ID" value="NZ_QLOE01000001.1"/>
</dbReference>
<evidence type="ECO:0000313" key="4">
    <source>
        <dbReference type="EMBL" id="RAO79920.1"/>
    </source>
</evidence>
<dbReference type="GO" id="GO:0030089">
    <property type="term" value="C:phycobilisome"/>
    <property type="evidence" value="ECO:0007669"/>
    <property type="project" value="InterPro"/>
</dbReference>
<keyword evidence="5" id="KW-1185">Reference proteome</keyword>
<name>A0A328PDE7_9EURY</name>
<dbReference type="GO" id="GO:0015979">
    <property type="term" value="P:photosynthesis"/>
    <property type="evidence" value="ECO:0007669"/>
    <property type="project" value="InterPro"/>
</dbReference>
<evidence type="ECO:0000256" key="2">
    <source>
        <dbReference type="ARBA" id="ARBA00022991"/>
    </source>
</evidence>
<keyword evidence="3" id="KW-0089">Bile pigment</keyword>
<evidence type="ECO:0000313" key="5">
    <source>
        <dbReference type="Proteomes" id="UP000249782"/>
    </source>
</evidence>
<dbReference type="AlphaFoldDB" id="A0A328PDE7"/>
<dbReference type="Proteomes" id="UP000249782">
    <property type="component" value="Unassembled WGS sequence"/>
</dbReference>
<protein>
    <submittedName>
        <fullName evidence="4">Uncharacterized protein</fullName>
    </submittedName>
</protein>
<evidence type="ECO:0000256" key="3">
    <source>
        <dbReference type="ARBA" id="ARBA00023307"/>
    </source>
</evidence>
<accession>A0A328PDE7</accession>
<sequence length="101" mass="11641">MTQGYTLRDKKLCLQDLKYHLRYLKEALDASSPRLFNDYVIWADILLKSIGLSRECLKESLRVLKASAEDVMDPGSYEKISSYINGALDQLEKEHVLKSFI</sequence>
<keyword evidence="2" id="KW-0157">Chromophore</keyword>
<dbReference type="Pfam" id="PF00502">
    <property type="entry name" value="Phycobilisome"/>
    <property type="match status" value="1"/>
</dbReference>
<evidence type="ECO:0000256" key="1">
    <source>
        <dbReference type="ARBA" id="ARBA00008182"/>
    </source>
</evidence>
<comment type="similarity">
    <text evidence="1">Belongs to the phycobiliprotein family.</text>
</comment>
<dbReference type="EMBL" id="QLOE01000001">
    <property type="protein sequence ID" value="RAO79920.1"/>
    <property type="molecule type" value="Genomic_DNA"/>
</dbReference>
<dbReference type="InterPro" id="IPR012128">
    <property type="entry name" value="Phycobilisome_asu/bsu"/>
</dbReference>
<dbReference type="Gene3D" id="1.10.490.20">
    <property type="entry name" value="Phycocyanins"/>
    <property type="match status" value="1"/>
</dbReference>
<dbReference type="InterPro" id="IPR009050">
    <property type="entry name" value="Globin-like_sf"/>
</dbReference>
<organism evidence="4 5">
    <name type="scientific">Methanothermobacter tenebrarum</name>
    <dbReference type="NCBI Taxonomy" id="680118"/>
    <lineage>
        <taxon>Archaea</taxon>
        <taxon>Methanobacteriati</taxon>
        <taxon>Methanobacteriota</taxon>
        <taxon>Methanomada group</taxon>
        <taxon>Methanobacteria</taxon>
        <taxon>Methanobacteriales</taxon>
        <taxon>Methanobacteriaceae</taxon>
        <taxon>Methanothermobacter</taxon>
    </lineage>
</organism>
<proteinExistence type="inferred from homology"/>
<dbReference type="InterPro" id="IPR038719">
    <property type="entry name" value="Phycobilisome_asu/bsu_sf"/>
</dbReference>